<dbReference type="InterPro" id="IPR017871">
    <property type="entry name" value="ABC_transporter-like_CS"/>
</dbReference>
<dbReference type="GO" id="GO:0022857">
    <property type="term" value="F:transmembrane transporter activity"/>
    <property type="evidence" value="ECO:0007669"/>
    <property type="project" value="UniProtKB-ARBA"/>
</dbReference>
<dbReference type="EMBL" id="UOGL01000359">
    <property type="protein sequence ID" value="VAX39701.1"/>
    <property type="molecule type" value="Genomic_DNA"/>
</dbReference>
<gene>
    <name evidence="7" type="ORF">MNBD_PLANCTO02-651</name>
</gene>
<dbReference type="PROSITE" id="PS50893">
    <property type="entry name" value="ABC_TRANSPORTER_2"/>
    <property type="match status" value="1"/>
</dbReference>
<dbReference type="InterPro" id="IPR027417">
    <property type="entry name" value="P-loop_NTPase"/>
</dbReference>
<dbReference type="InterPro" id="IPR017911">
    <property type="entry name" value="MacB-like_ATP-bd"/>
</dbReference>
<dbReference type="AlphaFoldDB" id="A0A3B1DLA8"/>
<accession>A0A3B1DLA8</accession>
<keyword evidence="4 7" id="KW-0067">ATP-binding</keyword>
<dbReference type="Gene3D" id="3.40.50.300">
    <property type="entry name" value="P-loop containing nucleotide triphosphate hydrolases"/>
    <property type="match status" value="1"/>
</dbReference>
<dbReference type="InterPro" id="IPR003593">
    <property type="entry name" value="AAA+_ATPase"/>
</dbReference>
<reference evidence="7" key="1">
    <citation type="submission" date="2018-06" db="EMBL/GenBank/DDBJ databases">
        <authorList>
            <person name="Zhirakovskaya E."/>
        </authorList>
    </citation>
    <scope>NUCLEOTIDE SEQUENCE</scope>
</reference>
<feature type="compositionally biased region" description="Basic and acidic residues" evidence="5">
    <location>
        <begin position="1"/>
        <end position="13"/>
    </location>
</feature>
<evidence type="ECO:0000256" key="3">
    <source>
        <dbReference type="ARBA" id="ARBA00022741"/>
    </source>
</evidence>
<feature type="region of interest" description="Disordered" evidence="5">
    <location>
        <begin position="1"/>
        <end position="27"/>
    </location>
</feature>
<proteinExistence type="inferred from homology"/>
<evidence type="ECO:0000313" key="7">
    <source>
        <dbReference type="EMBL" id="VAX39701.1"/>
    </source>
</evidence>
<dbReference type="PROSITE" id="PS00211">
    <property type="entry name" value="ABC_TRANSPORTER_1"/>
    <property type="match status" value="1"/>
</dbReference>
<evidence type="ECO:0000256" key="4">
    <source>
        <dbReference type="ARBA" id="ARBA00022840"/>
    </source>
</evidence>
<dbReference type="SMART" id="SM00382">
    <property type="entry name" value="AAA"/>
    <property type="match status" value="1"/>
</dbReference>
<name>A0A3B1DLA8_9ZZZZ</name>
<comment type="similarity">
    <text evidence="1">Belongs to the ABC transporter superfamily.</text>
</comment>
<feature type="domain" description="ABC transporter" evidence="6">
    <location>
        <begin position="40"/>
        <end position="266"/>
    </location>
</feature>
<dbReference type="GO" id="GO:0016887">
    <property type="term" value="F:ATP hydrolysis activity"/>
    <property type="evidence" value="ECO:0007669"/>
    <property type="project" value="InterPro"/>
</dbReference>
<dbReference type="SUPFAM" id="SSF52540">
    <property type="entry name" value="P-loop containing nucleoside triphosphate hydrolases"/>
    <property type="match status" value="1"/>
</dbReference>
<keyword evidence="2" id="KW-0813">Transport</keyword>
<keyword evidence="7" id="KW-0449">Lipoprotein</keyword>
<evidence type="ECO:0000259" key="6">
    <source>
        <dbReference type="PROSITE" id="PS50893"/>
    </source>
</evidence>
<dbReference type="Pfam" id="PF00005">
    <property type="entry name" value="ABC_tran"/>
    <property type="match status" value="1"/>
</dbReference>
<dbReference type="InterPro" id="IPR003439">
    <property type="entry name" value="ABC_transporter-like_ATP-bd"/>
</dbReference>
<keyword evidence="3" id="KW-0547">Nucleotide-binding</keyword>
<protein>
    <submittedName>
        <fullName evidence="7">Lipoprotein-releasing system ATP-binding protein LolD</fullName>
    </submittedName>
</protein>
<organism evidence="7">
    <name type="scientific">hydrothermal vent metagenome</name>
    <dbReference type="NCBI Taxonomy" id="652676"/>
    <lineage>
        <taxon>unclassified sequences</taxon>
        <taxon>metagenomes</taxon>
        <taxon>ecological metagenomes</taxon>
    </lineage>
</organism>
<dbReference type="GO" id="GO:0005524">
    <property type="term" value="F:ATP binding"/>
    <property type="evidence" value="ECO:0007669"/>
    <property type="project" value="UniProtKB-KW"/>
</dbReference>
<evidence type="ECO:0000256" key="2">
    <source>
        <dbReference type="ARBA" id="ARBA00022448"/>
    </source>
</evidence>
<evidence type="ECO:0000256" key="1">
    <source>
        <dbReference type="ARBA" id="ARBA00005417"/>
    </source>
</evidence>
<dbReference type="PANTHER" id="PTHR42798:SF2">
    <property type="entry name" value="ABC TRANSPORTER ATP-BINDING PROTEIN MG467-RELATED"/>
    <property type="match status" value="1"/>
</dbReference>
<dbReference type="CDD" id="cd03255">
    <property type="entry name" value="ABC_MJ0796_LolCDE_FtsE"/>
    <property type="match status" value="1"/>
</dbReference>
<dbReference type="GO" id="GO:0098796">
    <property type="term" value="C:membrane protein complex"/>
    <property type="evidence" value="ECO:0007669"/>
    <property type="project" value="UniProtKB-ARBA"/>
</dbReference>
<sequence>MKTTEAKTAETHTRRFAPATISAPQSVKGNQMQSPLISAVALEKAYRKGNCKIPVLHGVNISIEQGELLSIIGQSGSGKSTLLHLMGLLDRPDVGEIMLNGERIDDLPEQARDKLRNHVFGFIFQFYHLLPELTLLENVMTPLMIRHSMWSFWKEKNTIKEEARQLISKVGLDHRWKHRPSELSGGEMQRAAIARALITKPQILLADEPTGNLDQRTGQEIMDLMRTLNELEKLTVVMVTHDEKIAKQADRTVRLLEGRIETLKKAG</sequence>
<dbReference type="FunFam" id="3.40.50.300:FF:000032">
    <property type="entry name" value="Export ABC transporter ATP-binding protein"/>
    <property type="match status" value="1"/>
</dbReference>
<dbReference type="PANTHER" id="PTHR42798">
    <property type="entry name" value="LIPOPROTEIN-RELEASING SYSTEM ATP-BINDING PROTEIN LOLD"/>
    <property type="match status" value="1"/>
</dbReference>
<evidence type="ECO:0000256" key="5">
    <source>
        <dbReference type="SAM" id="MobiDB-lite"/>
    </source>
</evidence>